<comment type="caution">
    <text evidence="6">The sequence shown here is derived from an EMBL/GenBank/DDBJ whole genome shotgun (WGS) entry which is preliminary data.</text>
</comment>
<keyword evidence="7" id="KW-1185">Reference proteome</keyword>
<reference evidence="6 7" key="1">
    <citation type="submission" date="2022-05" db="EMBL/GenBank/DDBJ databases">
        <title>Genome Resource of Streptomyces lavenduligriseus GA1-1, a Strain with Broad-Spectrum Antifungal Activity against Phytopathogenic Fungi.</title>
        <authorList>
            <person name="Qi D."/>
        </authorList>
    </citation>
    <scope>NUCLEOTIDE SEQUENCE [LARGE SCALE GENOMIC DNA]</scope>
    <source>
        <strain evidence="6 7">GA1-1</strain>
    </source>
</reference>
<dbReference type="SUPFAM" id="SSF48179">
    <property type="entry name" value="6-phosphogluconate dehydrogenase C-terminal domain-like"/>
    <property type="match status" value="1"/>
</dbReference>
<dbReference type="Proteomes" id="UP001202052">
    <property type="component" value="Unassembled WGS sequence"/>
</dbReference>
<dbReference type="InterPro" id="IPR008927">
    <property type="entry name" value="6-PGluconate_DH-like_C_sf"/>
</dbReference>
<dbReference type="PIRSF" id="PIRSF000105">
    <property type="entry name" value="HCDH"/>
    <property type="match status" value="1"/>
</dbReference>
<dbReference type="InterPro" id="IPR036291">
    <property type="entry name" value="NAD(P)-bd_dom_sf"/>
</dbReference>
<comment type="similarity">
    <text evidence="2">Belongs to the 3-hydroxyacyl-CoA dehydrogenase family.</text>
</comment>
<dbReference type="InterPro" id="IPR022694">
    <property type="entry name" value="3-OHacyl-CoA_DH"/>
</dbReference>
<feature type="domain" description="3-hydroxyacyl-CoA dehydrogenase C-terminal" evidence="4">
    <location>
        <begin position="193"/>
        <end position="288"/>
    </location>
</feature>
<dbReference type="InterPro" id="IPR013328">
    <property type="entry name" value="6PGD_dom2"/>
</dbReference>
<evidence type="ECO:0000256" key="2">
    <source>
        <dbReference type="ARBA" id="ARBA00009463"/>
    </source>
</evidence>
<dbReference type="Pfam" id="PF00725">
    <property type="entry name" value="3HCDH"/>
    <property type="match status" value="1"/>
</dbReference>
<evidence type="ECO:0000256" key="3">
    <source>
        <dbReference type="ARBA" id="ARBA00023002"/>
    </source>
</evidence>
<evidence type="ECO:0000256" key="1">
    <source>
        <dbReference type="ARBA" id="ARBA00005086"/>
    </source>
</evidence>
<feature type="domain" description="3-hydroxyacyl-CoA dehydrogenase NAD binding" evidence="5">
    <location>
        <begin position="9"/>
        <end position="190"/>
    </location>
</feature>
<dbReference type="Gene3D" id="1.10.1040.10">
    <property type="entry name" value="N-(1-d-carboxylethyl)-l-norvaline Dehydrogenase, domain 2"/>
    <property type="match status" value="1"/>
</dbReference>
<name>A0ABT0NV08_9ACTN</name>
<dbReference type="PANTHER" id="PTHR48075">
    <property type="entry name" value="3-HYDROXYACYL-COA DEHYDROGENASE FAMILY PROTEIN"/>
    <property type="match status" value="1"/>
</dbReference>
<evidence type="ECO:0000313" key="7">
    <source>
        <dbReference type="Proteomes" id="UP001202052"/>
    </source>
</evidence>
<organism evidence="6 7">
    <name type="scientific">Streptomyces lavenduligriseus</name>
    <dbReference type="NCBI Taxonomy" id="67315"/>
    <lineage>
        <taxon>Bacteria</taxon>
        <taxon>Bacillati</taxon>
        <taxon>Actinomycetota</taxon>
        <taxon>Actinomycetes</taxon>
        <taxon>Kitasatosporales</taxon>
        <taxon>Streptomycetaceae</taxon>
        <taxon>Streptomyces</taxon>
    </lineage>
</organism>
<dbReference type="SUPFAM" id="SSF51735">
    <property type="entry name" value="NAD(P)-binding Rossmann-fold domains"/>
    <property type="match status" value="1"/>
</dbReference>
<dbReference type="PANTHER" id="PTHR48075:SF5">
    <property type="entry name" value="3-HYDROXYBUTYRYL-COA DEHYDROGENASE"/>
    <property type="match status" value="1"/>
</dbReference>
<dbReference type="RefSeq" id="WP_249459717.1">
    <property type="nucleotide sequence ID" value="NZ_JAMCCK010000019.1"/>
</dbReference>
<accession>A0ABT0NV08</accession>
<evidence type="ECO:0000259" key="4">
    <source>
        <dbReference type="Pfam" id="PF00725"/>
    </source>
</evidence>
<evidence type="ECO:0000259" key="5">
    <source>
        <dbReference type="Pfam" id="PF02737"/>
    </source>
</evidence>
<dbReference type="InterPro" id="IPR006176">
    <property type="entry name" value="3-OHacyl-CoA_DH_NAD-bd"/>
</dbReference>
<sequence>MSQETQRPVGIVGAGVMGAGIAQCVAQAGHPVVVVDPSREALDGARRRVADGLRLSRLLRGSRGGTAPAPGTDPAALIRWTTDYGDLDTAWFVVECGPERTDVKERIFEQLDKACPEDTVFATNTSAIPVDRLAARTRRPGQVLGMHFMNPAPLKDTVEVVHGPRTGEAALRQAERLLETTGKKGIHVSDGPGFVTNRVLMLTCNEAAQVVQEGTADARTVDRIFRDCFGHPMGPLETGDLIGWDVIVDTLHVLREHTGDPKFTPCDLLVGMVERGETGRKAGRGFFTHTAAGARGGAR</sequence>
<evidence type="ECO:0000313" key="6">
    <source>
        <dbReference type="EMBL" id="MCL3994627.1"/>
    </source>
</evidence>
<proteinExistence type="inferred from homology"/>
<dbReference type="Gene3D" id="3.40.50.720">
    <property type="entry name" value="NAD(P)-binding Rossmann-like Domain"/>
    <property type="match status" value="1"/>
</dbReference>
<keyword evidence="3" id="KW-0560">Oxidoreductase</keyword>
<dbReference type="Pfam" id="PF02737">
    <property type="entry name" value="3HCDH_N"/>
    <property type="match status" value="1"/>
</dbReference>
<protein>
    <submittedName>
        <fullName evidence="6">3-hydroxyacyl-CoA dehydrogenase family protein</fullName>
    </submittedName>
</protein>
<gene>
    <name evidence="6" type="ORF">M4438_14025</name>
</gene>
<comment type="pathway">
    <text evidence="1">Lipid metabolism; butanoate metabolism.</text>
</comment>
<dbReference type="EMBL" id="JAMCCK010000019">
    <property type="protein sequence ID" value="MCL3994627.1"/>
    <property type="molecule type" value="Genomic_DNA"/>
</dbReference>
<dbReference type="InterPro" id="IPR006108">
    <property type="entry name" value="3HC_DH_C"/>
</dbReference>